<organism evidence="2 3">
    <name type="scientific">Candidatus Magasanikbacteria bacterium RIFOXYD2_FULL_36_9</name>
    <dbReference type="NCBI Taxonomy" id="1798707"/>
    <lineage>
        <taxon>Bacteria</taxon>
        <taxon>Candidatus Magasanikiibacteriota</taxon>
    </lineage>
</organism>
<name>A0A1F6NX93_9BACT</name>
<feature type="transmembrane region" description="Helical" evidence="1">
    <location>
        <begin position="14"/>
        <end position="36"/>
    </location>
</feature>
<evidence type="ECO:0000313" key="3">
    <source>
        <dbReference type="Proteomes" id="UP000178490"/>
    </source>
</evidence>
<keyword evidence="1" id="KW-0472">Membrane</keyword>
<dbReference type="AlphaFoldDB" id="A0A1F6NX93"/>
<dbReference type="EMBL" id="MFRC01000063">
    <property type="protein sequence ID" value="OGH88552.1"/>
    <property type="molecule type" value="Genomic_DNA"/>
</dbReference>
<proteinExistence type="predicted"/>
<protein>
    <submittedName>
        <fullName evidence="2">Uncharacterized protein</fullName>
    </submittedName>
</protein>
<keyword evidence="1" id="KW-1133">Transmembrane helix</keyword>
<sequence length="137" mass="14735">MAQPHFDNLNKNGFAVLIGVLIVGAFGAAVVVYLILSGLYSYQNSFILEQSNTAKASTNACAEIALNKIQLCSSTVGVGNVQIGNNNCEYNIISNGDQLKTIQASSQIGTVVRRLKVTTNQIDPKIVIESWQEVPSF</sequence>
<accession>A0A1F6NX93</accession>
<gene>
    <name evidence="2" type="ORF">A2537_00245</name>
</gene>
<comment type="caution">
    <text evidence="2">The sequence shown here is derived from an EMBL/GenBank/DDBJ whole genome shotgun (WGS) entry which is preliminary data.</text>
</comment>
<reference evidence="2 3" key="1">
    <citation type="journal article" date="2016" name="Nat. Commun.">
        <title>Thousands of microbial genomes shed light on interconnected biogeochemical processes in an aquifer system.</title>
        <authorList>
            <person name="Anantharaman K."/>
            <person name="Brown C.T."/>
            <person name="Hug L.A."/>
            <person name="Sharon I."/>
            <person name="Castelle C.J."/>
            <person name="Probst A.J."/>
            <person name="Thomas B.C."/>
            <person name="Singh A."/>
            <person name="Wilkins M.J."/>
            <person name="Karaoz U."/>
            <person name="Brodie E.L."/>
            <person name="Williams K.H."/>
            <person name="Hubbard S.S."/>
            <person name="Banfield J.F."/>
        </authorList>
    </citation>
    <scope>NUCLEOTIDE SEQUENCE [LARGE SCALE GENOMIC DNA]</scope>
</reference>
<evidence type="ECO:0000256" key="1">
    <source>
        <dbReference type="SAM" id="Phobius"/>
    </source>
</evidence>
<evidence type="ECO:0000313" key="2">
    <source>
        <dbReference type="EMBL" id="OGH88552.1"/>
    </source>
</evidence>
<keyword evidence="1" id="KW-0812">Transmembrane</keyword>
<dbReference type="Proteomes" id="UP000178490">
    <property type="component" value="Unassembled WGS sequence"/>
</dbReference>